<name>A0A225CZD8_9BACT</name>
<evidence type="ECO:0000256" key="2">
    <source>
        <dbReference type="ARBA" id="ARBA00023295"/>
    </source>
</evidence>
<dbReference type="SUPFAM" id="SSF53590">
    <property type="entry name" value="Nucleoside hydrolase"/>
    <property type="match status" value="1"/>
</dbReference>
<keyword evidence="5" id="KW-1185">Reference proteome</keyword>
<accession>A0A225CZD8</accession>
<dbReference type="PANTHER" id="PTHR12304">
    <property type="entry name" value="INOSINE-URIDINE PREFERRING NUCLEOSIDE HYDROLASE"/>
    <property type="match status" value="1"/>
</dbReference>
<evidence type="ECO:0000313" key="5">
    <source>
        <dbReference type="Proteomes" id="UP000214646"/>
    </source>
</evidence>
<dbReference type="Pfam" id="PF01156">
    <property type="entry name" value="IU_nuc_hydro"/>
    <property type="match status" value="1"/>
</dbReference>
<dbReference type="AlphaFoldDB" id="A0A225CZD8"/>
<dbReference type="InterPro" id="IPR023186">
    <property type="entry name" value="IUNH"/>
</dbReference>
<protein>
    <submittedName>
        <fullName evidence="4">Inosine-uridine preferring nucleoside hydrolase</fullName>
    </submittedName>
</protein>
<feature type="domain" description="Inosine/uridine-preferring nucleoside hydrolase" evidence="3">
    <location>
        <begin position="2"/>
        <end position="296"/>
    </location>
</feature>
<dbReference type="GO" id="GO:0006152">
    <property type="term" value="P:purine nucleoside catabolic process"/>
    <property type="evidence" value="ECO:0007669"/>
    <property type="project" value="TreeGrafter"/>
</dbReference>
<evidence type="ECO:0000256" key="1">
    <source>
        <dbReference type="ARBA" id="ARBA00022801"/>
    </source>
</evidence>
<sequence>MVYDTDMGSDDWLAALLLLCHPAVDLKAITVTGAGLAHAEYGVRHALSLVALAGKRTVEVARGRETPLKGSNAFPSSWREESDNLAGLELPPGTPASTRSAVETILSLSHEPGGKLTVVATGPLTNLAEALRADPTLRDRLAMIYVMGGAVEVAGNVHATCPELPNGTAEWNFYVDPAAAAEVLESGAAVTLVPLDATNAAPVTPDFFDRLRDRRTTPSAEFVFKILQQRHKDIVAGNYYFWDSLAAAVAIDESYSPPTEFSIRVEQTPGNEGQTKVDETGRKLRVCRGANLAAFEQLFLGAIAPVGPTPESEG</sequence>
<dbReference type="InterPro" id="IPR001910">
    <property type="entry name" value="Inosine/uridine_hydrolase_dom"/>
</dbReference>
<dbReference type="EMBL" id="NIDE01000020">
    <property type="protein sequence ID" value="OWK34622.1"/>
    <property type="molecule type" value="Genomic_DNA"/>
</dbReference>
<dbReference type="Gene3D" id="3.90.245.10">
    <property type="entry name" value="Ribonucleoside hydrolase-like"/>
    <property type="match status" value="1"/>
</dbReference>
<dbReference type="PANTHER" id="PTHR12304:SF46">
    <property type="entry name" value="INOSINE-ADENOSINE-GUANOSINE-NUCLEOSIDE HYDROLASE"/>
    <property type="match status" value="1"/>
</dbReference>
<dbReference type="GO" id="GO:0008477">
    <property type="term" value="F:purine nucleosidase activity"/>
    <property type="evidence" value="ECO:0007669"/>
    <property type="project" value="TreeGrafter"/>
</dbReference>
<dbReference type="Proteomes" id="UP000214646">
    <property type="component" value="Unassembled WGS sequence"/>
</dbReference>
<keyword evidence="1 4" id="KW-0378">Hydrolase</keyword>
<dbReference type="GO" id="GO:0005829">
    <property type="term" value="C:cytosol"/>
    <property type="evidence" value="ECO:0007669"/>
    <property type="project" value="TreeGrafter"/>
</dbReference>
<organism evidence="4 5">
    <name type="scientific">Fimbriiglobus ruber</name>
    <dbReference type="NCBI Taxonomy" id="1908690"/>
    <lineage>
        <taxon>Bacteria</taxon>
        <taxon>Pseudomonadati</taxon>
        <taxon>Planctomycetota</taxon>
        <taxon>Planctomycetia</taxon>
        <taxon>Gemmatales</taxon>
        <taxon>Gemmataceae</taxon>
        <taxon>Fimbriiglobus</taxon>
    </lineage>
</organism>
<comment type="caution">
    <text evidence="4">The sequence shown here is derived from an EMBL/GenBank/DDBJ whole genome shotgun (WGS) entry which is preliminary data.</text>
</comment>
<proteinExistence type="predicted"/>
<evidence type="ECO:0000259" key="3">
    <source>
        <dbReference type="Pfam" id="PF01156"/>
    </source>
</evidence>
<keyword evidence="2" id="KW-0326">Glycosidase</keyword>
<dbReference type="InterPro" id="IPR036452">
    <property type="entry name" value="Ribo_hydro-like"/>
</dbReference>
<evidence type="ECO:0000313" key="4">
    <source>
        <dbReference type="EMBL" id="OWK34622.1"/>
    </source>
</evidence>
<reference evidence="5" key="1">
    <citation type="submission" date="2017-06" db="EMBL/GenBank/DDBJ databases">
        <title>Genome analysis of Fimbriiglobus ruber SP5, the first member of the order Planctomycetales with confirmed chitinolytic capability.</title>
        <authorList>
            <person name="Ravin N.V."/>
            <person name="Rakitin A.L."/>
            <person name="Ivanova A.A."/>
            <person name="Beletsky A.V."/>
            <person name="Kulichevskaya I.S."/>
            <person name="Mardanov A.V."/>
            <person name="Dedysh S.N."/>
        </authorList>
    </citation>
    <scope>NUCLEOTIDE SEQUENCE [LARGE SCALE GENOMIC DNA]</scope>
    <source>
        <strain evidence="5">SP5</strain>
    </source>
</reference>
<gene>
    <name evidence="4" type="ORF">FRUB_10593</name>
</gene>